<dbReference type="InterPro" id="IPR009908">
    <property type="entry name" value="Methylamine_util_MauE"/>
</dbReference>
<sequence>MKNFVGVVARFGLAAVWLYSGLIKLLNPLESRQAVQAYELLPSDLVPMVAVALPAFEVILGLLLVLGLFLRPVAVLSGLLLLAFIGGIISAWARGLQIDCGCFGGGGYDENAGPATYLTEIARDIGFLALAVFVYVWPWKKFAIYA</sequence>
<evidence type="ECO:0000313" key="7">
    <source>
        <dbReference type="EMBL" id="MEO3717077.1"/>
    </source>
</evidence>
<dbReference type="Proteomes" id="UP001223646">
    <property type="component" value="Unassembled WGS sequence"/>
</dbReference>
<reference evidence="7" key="1">
    <citation type="submission" date="2023-05" db="EMBL/GenBank/DDBJ databases">
        <authorList>
            <person name="Du J."/>
        </authorList>
    </citation>
    <scope>NUCLEOTIDE SEQUENCE</scope>
    <source>
        <strain evidence="7">UMB1064</strain>
    </source>
</reference>
<gene>
    <name evidence="7" type="ORF">QP460_005675</name>
</gene>
<keyword evidence="3 5" id="KW-1133">Transmembrane helix</keyword>
<name>A0AAW9SIP2_CORAY</name>
<dbReference type="Pfam" id="PF07291">
    <property type="entry name" value="MauE"/>
    <property type="match status" value="1"/>
</dbReference>
<comment type="subcellular location">
    <subcellularLocation>
        <location evidence="1">Membrane</location>
        <topology evidence="1">Multi-pass membrane protein</topology>
    </subcellularLocation>
</comment>
<evidence type="ECO:0000256" key="2">
    <source>
        <dbReference type="ARBA" id="ARBA00022692"/>
    </source>
</evidence>
<proteinExistence type="predicted"/>
<evidence type="ECO:0000256" key="5">
    <source>
        <dbReference type="SAM" id="Phobius"/>
    </source>
</evidence>
<evidence type="ECO:0000256" key="1">
    <source>
        <dbReference type="ARBA" id="ARBA00004141"/>
    </source>
</evidence>
<accession>A0AAW9SIP2</accession>
<evidence type="ECO:0000256" key="3">
    <source>
        <dbReference type="ARBA" id="ARBA00022989"/>
    </source>
</evidence>
<comment type="caution">
    <text evidence="7">The sequence shown here is derived from an EMBL/GenBank/DDBJ whole genome shotgun (WGS) entry which is preliminary data.</text>
</comment>
<dbReference type="AlphaFoldDB" id="A0AAW9SIP2"/>
<feature type="transmembrane region" description="Helical" evidence="5">
    <location>
        <begin position="73"/>
        <end position="93"/>
    </location>
</feature>
<keyword evidence="2 5" id="KW-0812">Transmembrane</keyword>
<keyword evidence="4 5" id="KW-0472">Membrane</keyword>
<feature type="domain" description="Methylamine utilisation protein MauE" evidence="6">
    <location>
        <begin position="3"/>
        <end position="135"/>
    </location>
</feature>
<dbReference type="EMBL" id="JASOOY020000020">
    <property type="protein sequence ID" value="MEO3717077.1"/>
    <property type="molecule type" value="Genomic_DNA"/>
</dbReference>
<feature type="transmembrane region" description="Helical" evidence="5">
    <location>
        <begin position="46"/>
        <end position="66"/>
    </location>
</feature>
<dbReference type="GO" id="GO:0016020">
    <property type="term" value="C:membrane"/>
    <property type="evidence" value="ECO:0007669"/>
    <property type="project" value="UniProtKB-SubCell"/>
</dbReference>
<feature type="transmembrane region" description="Helical" evidence="5">
    <location>
        <begin position="7"/>
        <end position="26"/>
    </location>
</feature>
<evidence type="ECO:0000313" key="8">
    <source>
        <dbReference type="Proteomes" id="UP001223646"/>
    </source>
</evidence>
<evidence type="ECO:0000259" key="6">
    <source>
        <dbReference type="Pfam" id="PF07291"/>
    </source>
</evidence>
<reference evidence="7" key="2">
    <citation type="submission" date="2024-05" db="EMBL/GenBank/DDBJ databases">
        <authorList>
            <person name="Wolfe A."/>
        </authorList>
    </citation>
    <scope>NUCLEOTIDE SEQUENCE</scope>
    <source>
        <strain evidence="7">UMB1064</strain>
    </source>
</reference>
<dbReference type="GO" id="GO:0030416">
    <property type="term" value="P:methylamine metabolic process"/>
    <property type="evidence" value="ECO:0007669"/>
    <property type="project" value="InterPro"/>
</dbReference>
<protein>
    <submittedName>
        <fullName evidence="7">MauE/DoxX family redox-associated membrane protein</fullName>
    </submittedName>
</protein>
<organism evidence="7 8">
    <name type="scientific">Corynebacterium amycolatum</name>
    <dbReference type="NCBI Taxonomy" id="43765"/>
    <lineage>
        <taxon>Bacteria</taxon>
        <taxon>Bacillati</taxon>
        <taxon>Actinomycetota</taxon>
        <taxon>Actinomycetes</taxon>
        <taxon>Mycobacteriales</taxon>
        <taxon>Corynebacteriaceae</taxon>
        <taxon>Corynebacterium</taxon>
    </lineage>
</organism>
<evidence type="ECO:0000256" key="4">
    <source>
        <dbReference type="ARBA" id="ARBA00023136"/>
    </source>
</evidence>
<dbReference type="RefSeq" id="WP_070833890.1">
    <property type="nucleotide sequence ID" value="NZ_JASOMP010000017.1"/>
</dbReference>